<accession>A0A250XM46</accession>
<proteinExistence type="predicted"/>
<gene>
    <name evidence="2" type="ORF">CEUSTIGMA_g11424.t1</name>
</gene>
<sequence>MSTSSIDPKHCPASSSQVDHVAEDRNVSNINKISESTASTSASARPHTLRPRRKPTPRWLKIVTVVTKIIFAYEIFHYLSDRAIARRRAFRLGENRWTENEDGSMHSTEEDVVDLLIDYVNGDVDVSTFSQVPQHQLLEAIDDVDSDALEAMGVERGDDAAKKEALETLQQLKEVLLKNRGQSQ</sequence>
<name>A0A250XM46_9CHLO</name>
<dbReference type="EMBL" id="BEGY01000113">
    <property type="protein sequence ID" value="GAX83999.1"/>
    <property type="molecule type" value="Genomic_DNA"/>
</dbReference>
<reference evidence="2 3" key="1">
    <citation type="submission" date="2017-08" db="EMBL/GenBank/DDBJ databases">
        <title>Acidophilic green algal genome provides insights into adaptation to an acidic environment.</title>
        <authorList>
            <person name="Hirooka S."/>
            <person name="Hirose Y."/>
            <person name="Kanesaki Y."/>
            <person name="Higuchi S."/>
            <person name="Fujiwara T."/>
            <person name="Onuma R."/>
            <person name="Era A."/>
            <person name="Ohbayashi R."/>
            <person name="Uzuka A."/>
            <person name="Nozaki H."/>
            <person name="Yoshikawa H."/>
            <person name="Miyagishima S.Y."/>
        </authorList>
    </citation>
    <scope>NUCLEOTIDE SEQUENCE [LARGE SCALE GENOMIC DNA]</scope>
    <source>
        <strain evidence="2 3">NIES-2499</strain>
    </source>
</reference>
<dbReference type="Proteomes" id="UP000232323">
    <property type="component" value="Unassembled WGS sequence"/>
</dbReference>
<evidence type="ECO:0000256" key="1">
    <source>
        <dbReference type="SAM" id="MobiDB-lite"/>
    </source>
</evidence>
<evidence type="ECO:0000313" key="3">
    <source>
        <dbReference type="Proteomes" id="UP000232323"/>
    </source>
</evidence>
<evidence type="ECO:0000313" key="2">
    <source>
        <dbReference type="EMBL" id="GAX83999.1"/>
    </source>
</evidence>
<comment type="caution">
    <text evidence="2">The sequence shown here is derived from an EMBL/GenBank/DDBJ whole genome shotgun (WGS) entry which is preliminary data.</text>
</comment>
<dbReference type="AlphaFoldDB" id="A0A250XM46"/>
<keyword evidence="3" id="KW-1185">Reference proteome</keyword>
<protein>
    <submittedName>
        <fullName evidence="2">Uncharacterized protein</fullName>
    </submittedName>
</protein>
<feature type="compositionally biased region" description="Low complexity" evidence="1">
    <location>
        <begin position="34"/>
        <end position="44"/>
    </location>
</feature>
<feature type="region of interest" description="Disordered" evidence="1">
    <location>
        <begin position="1"/>
        <end position="53"/>
    </location>
</feature>
<organism evidence="2 3">
    <name type="scientific">Chlamydomonas eustigma</name>
    <dbReference type="NCBI Taxonomy" id="1157962"/>
    <lineage>
        <taxon>Eukaryota</taxon>
        <taxon>Viridiplantae</taxon>
        <taxon>Chlorophyta</taxon>
        <taxon>core chlorophytes</taxon>
        <taxon>Chlorophyceae</taxon>
        <taxon>CS clade</taxon>
        <taxon>Chlamydomonadales</taxon>
        <taxon>Chlamydomonadaceae</taxon>
        <taxon>Chlamydomonas</taxon>
    </lineage>
</organism>